<keyword evidence="2" id="KW-1185">Reference proteome</keyword>
<dbReference type="Proteomes" id="UP001283361">
    <property type="component" value="Unassembled WGS sequence"/>
</dbReference>
<comment type="caution">
    <text evidence="1">The sequence shown here is derived from an EMBL/GenBank/DDBJ whole genome shotgun (WGS) entry which is preliminary data.</text>
</comment>
<reference evidence="1" key="1">
    <citation type="journal article" date="2023" name="G3 (Bethesda)">
        <title>A reference genome for the long-term kleptoplast-retaining sea slug Elysia crispata morphotype clarki.</title>
        <authorList>
            <person name="Eastman K.E."/>
            <person name="Pendleton A.L."/>
            <person name="Shaikh M.A."/>
            <person name="Suttiyut T."/>
            <person name="Ogas R."/>
            <person name="Tomko P."/>
            <person name="Gavelis G."/>
            <person name="Widhalm J.R."/>
            <person name="Wisecaver J.H."/>
        </authorList>
    </citation>
    <scope>NUCLEOTIDE SEQUENCE</scope>
    <source>
        <strain evidence="1">ECLA1</strain>
    </source>
</reference>
<dbReference type="AlphaFoldDB" id="A0AAE1DIZ4"/>
<name>A0AAE1DIZ4_9GAST</name>
<evidence type="ECO:0000313" key="1">
    <source>
        <dbReference type="EMBL" id="KAK3772232.1"/>
    </source>
</evidence>
<accession>A0AAE1DIZ4</accession>
<gene>
    <name evidence="1" type="ORF">RRG08_046818</name>
</gene>
<dbReference type="EMBL" id="JAWDGP010003645">
    <property type="protein sequence ID" value="KAK3772232.1"/>
    <property type="molecule type" value="Genomic_DNA"/>
</dbReference>
<protein>
    <submittedName>
        <fullName evidence="1">Uncharacterized protein</fullName>
    </submittedName>
</protein>
<organism evidence="1 2">
    <name type="scientific">Elysia crispata</name>
    <name type="common">lettuce slug</name>
    <dbReference type="NCBI Taxonomy" id="231223"/>
    <lineage>
        <taxon>Eukaryota</taxon>
        <taxon>Metazoa</taxon>
        <taxon>Spiralia</taxon>
        <taxon>Lophotrochozoa</taxon>
        <taxon>Mollusca</taxon>
        <taxon>Gastropoda</taxon>
        <taxon>Heterobranchia</taxon>
        <taxon>Euthyneura</taxon>
        <taxon>Panpulmonata</taxon>
        <taxon>Sacoglossa</taxon>
        <taxon>Placobranchoidea</taxon>
        <taxon>Plakobranchidae</taxon>
        <taxon>Elysia</taxon>
    </lineage>
</organism>
<sequence>MHTGLILLHNLRHLPNFSPDFRYFGKLCLEGEKKAEEESECISLHPPPVTGSIERCLMWSPLATLQPKGREICKHRRCSHRPFKRSV</sequence>
<proteinExistence type="predicted"/>
<evidence type="ECO:0000313" key="2">
    <source>
        <dbReference type="Proteomes" id="UP001283361"/>
    </source>
</evidence>